<keyword evidence="2" id="KW-1133">Transmembrane helix</keyword>
<dbReference type="EMBL" id="ML977320">
    <property type="protein sequence ID" value="KAF2116834.1"/>
    <property type="molecule type" value="Genomic_DNA"/>
</dbReference>
<feature type="transmembrane region" description="Helical" evidence="2">
    <location>
        <begin position="184"/>
        <end position="204"/>
    </location>
</feature>
<feature type="region of interest" description="Disordered" evidence="1">
    <location>
        <begin position="1"/>
        <end position="30"/>
    </location>
</feature>
<protein>
    <submittedName>
        <fullName evidence="3">Uncharacterized protein</fullName>
    </submittedName>
</protein>
<keyword evidence="2" id="KW-0472">Membrane</keyword>
<dbReference type="PANTHER" id="PTHR35394">
    <property type="entry name" value="DUF3176 DOMAIN-CONTAINING PROTEIN"/>
    <property type="match status" value="1"/>
</dbReference>
<feature type="transmembrane region" description="Helical" evidence="2">
    <location>
        <begin position="82"/>
        <end position="101"/>
    </location>
</feature>
<proteinExistence type="predicted"/>
<name>A0A6A5ZCQ1_9PLEO</name>
<accession>A0A6A5ZCQ1</accession>
<dbReference type="PANTHER" id="PTHR35394:SF6">
    <property type="entry name" value="DUF3176 DOMAIN-CONTAINING PROTEIN"/>
    <property type="match status" value="1"/>
</dbReference>
<keyword evidence="2" id="KW-0812">Transmembrane</keyword>
<feature type="compositionally biased region" description="Polar residues" evidence="1">
    <location>
        <begin position="1"/>
        <end position="17"/>
    </location>
</feature>
<dbReference type="Pfam" id="PF11374">
    <property type="entry name" value="DUF3176"/>
    <property type="match status" value="1"/>
</dbReference>
<evidence type="ECO:0000313" key="3">
    <source>
        <dbReference type="EMBL" id="KAF2116834.1"/>
    </source>
</evidence>
<feature type="transmembrane region" description="Helical" evidence="2">
    <location>
        <begin position="40"/>
        <end position="61"/>
    </location>
</feature>
<dbReference type="OrthoDB" id="5376804at2759"/>
<feature type="transmembrane region" description="Helical" evidence="2">
    <location>
        <begin position="121"/>
        <end position="141"/>
    </location>
</feature>
<reference evidence="3" key="1">
    <citation type="journal article" date="2020" name="Stud. Mycol.">
        <title>101 Dothideomycetes genomes: a test case for predicting lifestyles and emergence of pathogens.</title>
        <authorList>
            <person name="Haridas S."/>
            <person name="Albert R."/>
            <person name="Binder M."/>
            <person name="Bloem J."/>
            <person name="Labutti K."/>
            <person name="Salamov A."/>
            <person name="Andreopoulos B."/>
            <person name="Baker S."/>
            <person name="Barry K."/>
            <person name="Bills G."/>
            <person name="Bluhm B."/>
            <person name="Cannon C."/>
            <person name="Castanera R."/>
            <person name="Culley D."/>
            <person name="Daum C."/>
            <person name="Ezra D."/>
            <person name="Gonzalez J."/>
            <person name="Henrissat B."/>
            <person name="Kuo A."/>
            <person name="Liang C."/>
            <person name="Lipzen A."/>
            <person name="Lutzoni F."/>
            <person name="Magnuson J."/>
            <person name="Mondo S."/>
            <person name="Nolan M."/>
            <person name="Ohm R."/>
            <person name="Pangilinan J."/>
            <person name="Park H.-J."/>
            <person name="Ramirez L."/>
            <person name="Alfaro M."/>
            <person name="Sun H."/>
            <person name="Tritt A."/>
            <person name="Yoshinaga Y."/>
            <person name="Zwiers L.-H."/>
            <person name="Turgeon B."/>
            <person name="Goodwin S."/>
            <person name="Spatafora J."/>
            <person name="Crous P."/>
            <person name="Grigoriev I."/>
        </authorList>
    </citation>
    <scope>NUCLEOTIDE SEQUENCE</scope>
    <source>
        <strain evidence="3">CBS 627.86</strain>
    </source>
</reference>
<dbReference type="AlphaFoldDB" id="A0A6A5ZCQ1"/>
<evidence type="ECO:0000313" key="4">
    <source>
        <dbReference type="Proteomes" id="UP000799770"/>
    </source>
</evidence>
<sequence length="908" mass="99186">MASLSEVSSKSEQQTALLSPPPTKRETKGSHWSSLLSKPLAPLLAGWRAVFTCIQTSYRALASIFMKLCEVIGRAWKSGWNAEICGCVFAALSLMGLVMILRAHEAGPLPDWPQLVTINSIVSIFTLFIRAGIAMVLAEGISQSKWQWFRRPRTLTDMEKFDSASRGPFGSLVLLFGFRINRPYYIAAFGALLTVLISFTGFFAQQIVVFHDCLLPSTNAVASILKTNNYNATGKTGGFINNIYLPMAAAINVGIIQPQTNTTSLLSSCSTGNCIFASDGGAAFSTIAMSFSCTNLTAQIRTQQGKSDQDTTYYLDYLSDETNISLSLKRWGKIGLVTGASSIDQTKSTIGTITMLYETVQGEGLEVYNPQAAACSIFPVLNTYSAGISNALLTESTVSSTRIGCNVLQKNDARFILATNQTLRNGAWENCRWRSDPTVGYTQVAIENVDHMPSNASIPPGETEIRWYPDDCVWSFGVGAAYDTADYLIEILNDGALRYSGSDYSGSIHMKQLYQYGGINFDTINQFMRNMTDAMTATIRTHGSEGEDWYAKGTAMATTTCVGVQWAWISFPAATIVLTAFFLVFAKLENRDVPNERLWKSSFLAALFCTLDAEVVDKALPLQQGGMEEIAESTQNCKLSVPSILWVNLNARDLTISRVAKSLNDETRRPSFCRYHTERPCLPRTRASAANATPMKASNRFPTARAAKPVTTAPRLAKDMIGASTNRNIRCRLQKEGSVRGRETFEEVFRDGGLAGMAHLNAPLPGGHVMKLQILHYKEVDGAAFLRTRQSGQPKPTYNVFYAVPDPLFAQGGEDDFADADADRDGGIPVSDAGIEGTFITKDAANGAARALLDQWKTQFPGTVGTMITQEDGLLAGFLVGSDRVPQRILQARFDDGAKRRPDGTFGY</sequence>
<dbReference type="InterPro" id="IPR021514">
    <property type="entry name" value="DUF3176"/>
</dbReference>
<feature type="transmembrane region" description="Helical" evidence="2">
    <location>
        <begin position="566"/>
        <end position="588"/>
    </location>
</feature>
<gene>
    <name evidence="3" type="ORF">BDV96DRAFT_598678</name>
</gene>
<organism evidence="3 4">
    <name type="scientific">Lophiotrema nucula</name>
    <dbReference type="NCBI Taxonomy" id="690887"/>
    <lineage>
        <taxon>Eukaryota</taxon>
        <taxon>Fungi</taxon>
        <taxon>Dikarya</taxon>
        <taxon>Ascomycota</taxon>
        <taxon>Pezizomycotina</taxon>
        <taxon>Dothideomycetes</taxon>
        <taxon>Pleosporomycetidae</taxon>
        <taxon>Pleosporales</taxon>
        <taxon>Lophiotremataceae</taxon>
        <taxon>Lophiotrema</taxon>
    </lineage>
</organism>
<keyword evidence="4" id="KW-1185">Reference proteome</keyword>
<dbReference type="Proteomes" id="UP000799770">
    <property type="component" value="Unassembled WGS sequence"/>
</dbReference>
<evidence type="ECO:0000256" key="2">
    <source>
        <dbReference type="SAM" id="Phobius"/>
    </source>
</evidence>
<evidence type="ECO:0000256" key="1">
    <source>
        <dbReference type="SAM" id="MobiDB-lite"/>
    </source>
</evidence>